<evidence type="ECO:0000256" key="1">
    <source>
        <dbReference type="SAM" id="MobiDB-lite"/>
    </source>
</evidence>
<sequence length="97" mass="11394">MQRMLKTAEPTMSERRRQRDGGRVELNTYDGCEELRSRAASGHKAEFKHQCWDRERVAYMEKENWLKPHLTPIRCFKLTGASLDETHGNPRDSPESF</sequence>
<feature type="compositionally biased region" description="Basic and acidic residues" evidence="1">
    <location>
        <begin position="12"/>
        <end position="23"/>
    </location>
</feature>
<accession>A0A4Z2IJ03</accession>
<dbReference type="AlphaFoldDB" id="A0A4Z2IJ03"/>
<evidence type="ECO:0000313" key="2">
    <source>
        <dbReference type="EMBL" id="TNN77886.1"/>
    </source>
</evidence>
<dbReference type="Proteomes" id="UP000314294">
    <property type="component" value="Unassembled WGS sequence"/>
</dbReference>
<organism evidence="2 3">
    <name type="scientific">Liparis tanakae</name>
    <name type="common">Tanaka's snailfish</name>
    <dbReference type="NCBI Taxonomy" id="230148"/>
    <lineage>
        <taxon>Eukaryota</taxon>
        <taxon>Metazoa</taxon>
        <taxon>Chordata</taxon>
        <taxon>Craniata</taxon>
        <taxon>Vertebrata</taxon>
        <taxon>Euteleostomi</taxon>
        <taxon>Actinopterygii</taxon>
        <taxon>Neopterygii</taxon>
        <taxon>Teleostei</taxon>
        <taxon>Neoteleostei</taxon>
        <taxon>Acanthomorphata</taxon>
        <taxon>Eupercaria</taxon>
        <taxon>Perciformes</taxon>
        <taxon>Cottioidei</taxon>
        <taxon>Cottales</taxon>
        <taxon>Liparidae</taxon>
        <taxon>Liparis</taxon>
    </lineage>
</organism>
<protein>
    <submittedName>
        <fullName evidence="2">Uncharacterized protein</fullName>
    </submittedName>
</protein>
<name>A0A4Z2IJ03_9TELE</name>
<gene>
    <name evidence="2" type="ORF">EYF80_011943</name>
</gene>
<comment type="caution">
    <text evidence="2">The sequence shown here is derived from an EMBL/GenBank/DDBJ whole genome shotgun (WGS) entry which is preliminary data.</text>
</comment>
<feature type="region of interest" description="Disordered" evidence="1">
    <location>
        <begin position="1"/>
        <end position="23"/>
    </location>
</feature>
<evidence type="ECO:0000313" key="3">
    <source>
        <dbReference type="Proteomes" id="UP000314294"/>
    </source>
</evidence>
<reference evidence="2 3" key="1">
    <citation type="submission" date="2019-03" db="EMBL/GenBank/DDBJ databases">
        <title>First draft genome of Liparis tanakae, snailfish: a comprehensive survey of snailfish specific genes.</title>
        <authorList>
            <person name="Kim W."/>
            <person name="Song I."/>
            <person name="Jeong J.-H."/>
            <person name="Kim D."/>
            <person name="Kim S."/>
            <person name="Ryu S."/>
            <person name="Song J.Y."/>
            <person name="Lee S.K."/>
        </authorList>
    </citation>
    <scope>NUCLEOTIDE SEQUENCE [LARGE SCALE GENOMIC DNA]</scope>
    <source>
        <tissue evidence="2">Muscle</tissue>
    </source>
</reference>
<keyword evidence="3" id="KW-1185">Reference proteome</keyword>
<proteinExistence type="predicted"/>
<dbReference type="EMBL" id="SRLO01000079">
    <property type="protein sequence ID" value="TNN77886.1"/>
    <property type="molecule type" value="Genomic_DNA"/>
</dbReference>